<gene>
    <name evidence="6" type="ORF">NQ318_014695</name>
</gene>
<dbReference type="InterPro" id="IPR036431">
    <property type="entry name" value="ARID_dom_sf"/>
</dbReference>
<evidence type="ECO:0000259" key="5">
    <source>
        <dbReference type="PROSITE" id="PS51011"/>
    </source>
</evidence>
<feature type="compositionally biased region" description="Basic residues" evidence="4">
    <location>
        <begin position="97"/>
        <end position="108"/>
    </location>
</feature>
<feature type="domain" description="ARID" evidence="5">
    <location>
        <begin position="153"/>
        <end position="245"/>
    </location>
</feature>
<feature type="compositionally biased region" description="Low complexity" evidence="4">
    <location>
        <begin position="265"/>
        <end position="277"/>
    </location>
</feature>
<evidence type="ECO:0000256" key="4">
    <source>
        <dbReference type="SAM" id="MobiDB-lite"/>
    </source>
</evidence>
<keyword evidence="7" id="KW-1185">Reference proteome</keyword>
<dbReference type="Proteomes" id="UP001162162">
    <property type="component" value="Unassembled WGS sequence"/>
</dbReference>
<evidence type="ECO:0000256" key="3">
    <source>
        <dbReference type="ARBA" id="ARBA00023242"/>
    </source>
</evidence>
<dbReference type="Pfam" id="PF01388">
    <property type="entry name" value="ARID"/>
    <property type="match status" value="1"/>
</dbReference>
<dbReference type="EMBL" id="JAPWTK010000005">
    <property type="protein sequence ID" value="KAJ8961447.1"/>
    <property type="molecule type" value="Genomic_DNA"/>
</dbReference>
<feature type="compositionally biased region" description="Basic and acidic residues" evidence="4">
    <location>
        <begin position="297"/>
        <end position="306"/>
    </location>
</feature>
<feature type="region of interest" description="Disordered" evidence="4">
    <location>
        <begin position="97"/>
        <end position="130"/>
    </location>
</feature>
<comment type="caution">
    <text evidence="6">The sequence shown here is derived from an EMBL/GenBank/DDBJ whole genome shotgun (WGS) entry which is preliminary data.</text>
</comment>
<dbReference type="SMART" id="SM01014">
    <property type="entry name" value="ARID"/>
    <property type="match status" value="1"/>
</dbReference>
<dbReference type="SMART" id="SM00501">
    <property type="entry name" value="BRIGHT"/>
    <property type="match status" value="1"/>
</dbReference>
<protein>
    <recommendedName>
        <fullName evidence="5">ARID domain-containing protein</fullName>
    </recommendedName>
</protein>
<feature type="compositionally biased region" description="Low complexity" evidence="4">
    <location>
        <begin position="109"/>
        <end position="127"/>
    </location>
</feature>
<keyword evidence="3" id="KW-0539">Nucleus</keyword>
<feature type="compositionally biased region" description="Basic and acidic residues" evidence="4">
    <location>
        <begin position="316"/>
        <end position="327"/>
    </location>
</feature>
<keyword evidence="1" id="KW-0805">Transcription regulation</keyword>
<accession>A0AAV8ZC24</accession>
<dbReference type="AlphaFoldDB" id="A0AAV8ZC24"/>
<keyword evidence="2" id="KW-0804">Transcription</keyword>
<sequence length="403" mass="45622">MAADADLARGGKLNTCREATGPHVIILSFPKYCRYRAMMKRLEGVENLYLKYKIVNALGGFYVINPNTRVLFCKETFDYPELEGHELLCNHLAPKLKGRPRGKRKKRSISPGSESNESESSVSNSYNTRAENKNGLRCESGITPRRSTRCHENNENKEFVRQLTVFMKSHHTPIGRIPSLGYKELNLHEFFTKVQKLGGYDAVTTNRLWKSIFDDMSGHQNSTSAATVIRRHYERFLLSYERYIKGEEYKPLPVSERRRLKSKRGSSSISDADSSSGDATPTPSTSRKTSFSGTSADSKENSKMEGKPSSLRSVRVKSERQKDKPAGSEKGSVENNNNNNIEKQTNDKKETEDIKSTEIKPKIEKLIIKTESMTVKTECMTVKLESPEDTNGLCFLQNRISYC</sequence>
<feature type="compositionally biased region" description="Polar residues" evidence="4">
    <location>
        <begin position="278"/>
        <end position="296"/>
    </location>
</feature>
<dbReference type="InterPro" id="IPR051232">
    <property type="entry name" value="ARID/SWI1_ChromRemod"/>
</dbReference>
<feature type="compositionally biased region" description="Basic and acidic residues" evidence="4">
    <location>
        <begin position="344"/>
        <end position="356"/>
    </location>
</feature>
<reference evidence="6" key="1">
    <citation type="journal article" date="2023" name="Insect Mol. Biol.">
        <title>Genome sequencing provides insights into the evolution of gene families encoding plant cell wall-degrading enzymes in longhorned beetles.</title>
        <authorList>
            <person name="Shin N.R."/>
            <person name="Okamura Y."/>
            <person name="Kirsch R."/>
            <person name="Pauchet Y."/>
        </authorList>
    </citation>
    <scope>NUCLEOTIDE SEQUENCE</scope>
    <source>
        <strain evidence="6">AMC_N1</strain>
    </source>
</reference>
<dbReference type="Gene3D" id="1.10.150.60">
    <property type="entry name" value="ARID DNA-binding domain"/>
    <property type="match status" value="1"/>
</dbReference>
<dbReference type="GO" id="GO:0006357">
    <property type="term" value="P:regulation of transcription by RNA polymerase II"/>
    <property type="evidence" value="ECO:0007669"/>
    <property type="project" value="TreeGrafter"/>
</dbReference>
<dbReference type="PROSITE" id="PS51011">
    <property type="entry name" value="ARID"/>
    <property type="match status" value="1"/>
</dbReference>
<dbReference type="GO" id="GO:0000976">
    <property type="term" value="F:transcription cis-regulatory region binding"/>
    <property type="evidence" value="ECO:0007669"/>
    <property type="project" value="TreeGrafter"/>
</dbReference>
<evidence type="ECO:0000313" key="6">
    <source>
        <dbReference type="EMBL" id="KAJ8961447.1"/>
    </source>
</evidence>
<evidence type="ECO:0000256" key="2">
    <source>
        <dbReference type="ARBA" id="ARBA00023163"/>
    </source>
</evidence>
<dbReference type="SUPFAM" id="SSF46774">
    <property type="entry name" value="ARID-like"/>
    <property type="match status" value="1"/>
</dbReference>
<evidence type="ECO:0000256" key="1">
    <source>
        <dbReference type="ARBA" id="ARBA00023015"/>
    </source>
</evidence>
<evidence type="ECO:0000313" key="7">
    <source>
        <dbReference type="Proteomes" id="UP001162162"/>
    </source>
</evidence>
<dbReference type="PANTHER" id="PTHR13964">
    <property type="entry name" value="RBP-RELATED"/>
    <property type="match status" value="1"/>
</dbReference>
<name>A0AAV8ZC24_9CUCU</name>
<organism evidence="6 7">
    <name type="scientific">Aromia moschata</name>
    <dbReference type="NCBI Taxonomy" id="1265417"/>
    <lineage>
        <taxon>Eukaryota</taxon>
        <taxon>Metazoa</taxon>
        <taxon>Ecdysozoa</taxon>
        <taxon>Arthropoda</taxon>
        <taxon>Hexapoda</taxon>
        <taxon>Insecta</taxon>
        <taxon>Pterygota</taxon>
        <taxon>Neoptera</taxon>
        <taxon>Endopterygota</taxon>
        <taxon>Coleoptera</taxon>
        <taxon>Polyphaga</taxon>
        <taxon>Cucujiformia</taxon>
        <taxon>Chrysomeloidea</taxon>
        <taxon>Cerambycidae</taxon>
        <taxon>Cerambycinae</taxon>
        <taxon>Callichromatini</taxon>
        <taxon>Aromia</taxon>
    </lineage>
</organism>
<proteinExistence type="predicted"/>
<dbReference type="InterPro" id="IPR001606">
    <property type="entry name" value="ARID_dom"/>
</dbReference>
<dbReference type="PANTHER" id="PTHR13964:SF44">
    <property type="entry name" value="ARID DOMAIN-CONTAINING PROTEIN"/>
    <property type="match status" value="1"/>
</dbReference>
<dbReference type="FunFam" id="1.10.150.60:FF:000003">
    <property type="entry name" value="AT-rich interactive domain-containing protein 4B"/>
    <property type="match status" value="1"/>
</dbReference>
<dbReference type="GO" id="GO:0005634">
    <property type="term" value="C:nucleus"/>
    <property type="evidence" value="ECO:0007669"/>
    <property type="project" value="TreeGrafter"/>
</dbReference>
<feature type="region of interest" description="Disordered" evidence="4">
    <location>
        <begin position="255"/>
        <end position="356"/>
    </location>
</feature>